<evidence type="ECO:0000313" key="1">
    <source>
        <dbReference type="EMBL" id="RNB74971.1"/>
    </source>
</evidence>
<dbReference type="Proteomes" id="UP000282028">
    <property type="component" value="Unassembled WGS sequence"/>
</dbReference>
<comment type="caution">
    <text evidence="1">The sequence shown here is derived from an EMBL/GenBank/DDBJ whole genome shotgun (WGS) entry which is preliminary data.</text>
</comment>
<evidence type="ECO:0000313" key="2">
    <source>
        <dbReference type="Proteomes" id="UP000282028"/>
    </source>
</evidence>
<dbReference type="AlphaFoldDB" id="A0A3M8CHG9"/>
<dbReference type="InterPro" id="IPR026838">
    <property type="entry name" value="YheC/D"/>
</dbReference>
<proteinExistence type="predicted"/>
<gene>
    <name evidence="1" type="ORF">EDM52_08715</name>
</gene>
<dbReference type="Gene3D" id="3.30.470.20">
    <property type="entry name" value="ATP-grasp fold, B domain"/>
    <property type="match status" value="1"/>
</dbReference>
<protein>
    <recommendedName>
        <fullName evidence="3">ATP-grasp domain-containing protein</fullName>
    </recommendedName>
</protein>
<dbReference type="EMBL" id="RHHR01000013">
    <property type="protein sequence ID" value="RNB74971.1"/>
    <property type="molecule type" value="Genomic_DNA"/>
</dbReference>
<evidence type="ECO:0008006" key="3">
    <source>
        <dbReference type="Google" id="ProtNLM"/>
    </source>
</evidence>
<accession>A0A3M8CHG9</accession>
<dbReference type="RefSeq" id="WP_122908788.1">
    <property type="nucleotide sequence ID" value="NZ_CBCSBE010000005.1"/>
</dbReference>
<reference evidence="1 2" key="1">
    <citation type="submission" date="2018-10" db="EMBL/GenBank/DDBJ databases">
        <title>Phylogenomics of Brevibacillus.</title>
        <authorList>
            <person name="Dunlap C."/>
        </authorList>
    </citation>
    <scope>NUCLEOTIDE SEQUENCE [LARGE SCALE GENOMIC DNA]</scope>
    <source>
        <strain evidence="1 2">JCM 12215</strain>
    </source>
</reference>
<keyword evidence="2" id="KW-1185">Reference proteome</keyword>
<dbReference type="Pfam" id="PF14398">
    <property type="entry name" value="ATPgrasp_YheCD"/>
    <property type="match status" value="1"/>
</dbReference>
<sequence>MAKKSESKLTKHRILRSSAELRNVLPHTRSFSRRNFVAFIGRYSKVIAKPVSGSGGAGVLMITQVKKETYQVHRGAKRKTIRGKKGAYRYVRRKLGTRYLLQRRISLAQVGGRPFDVRVMVQRRPGSSWVVTGMLAKVAGRGYIITNIKRSGGYVLPLSTAIQRSNIRASSPSVLARLRRIALLAARRLSGYYSSQLVFGFDMGIDAKGKVWIIEANLRPDITLFAKLRDKQMYRTILTYRR</sequence>
<dbReference type="SUPFAM" id="SSF56059">
    <property type="entry name" value="Glutathione synthetase ATP-binding domain-like"/>
    <property type="match status" value="1"/>
</dbReference>
<name>A0A3M8CHG9_9BACL</name>
<dbReference type="OrthoDB" id="7869153at2"/>
<organism evidence="1 2">
    <name type="scientific">Brevibacillus invocatus</name>
    <dbReference type="NCBI Taxonomy" id="173959"/>
    <lineage>
        <taxon>Bacteria</taxon>
        <taxon>Bacillati</taxon>
        <taxon>Bacillota</taxon>
        <taxon>Bacilli</taxon>
        <taxon>Bacillales</taxon>
        <taxon>Paenibacillaceae</taxon>
        <taxon>Brevibacillus</taxon>
    </lineage>
</organism>